<gene>
    <name evidence="7" type="ORF">MNB_SM-3-954</name>
</gene>
<keyword evidence="3 6" id="KW-0812">Transmembrane</keyword>
<dbReference type="EMBL" id="FPHP01000035">
    <property type="protein sequence ID" value="SFV75425.1"/>
    <property type="molecule type" value="Genomic_DNA"/>
</dbReference>
<dbReference type="GO" id="GO:0005886">
    <property type="term" value="C:plasma membrane"/>
    <property type="evidence" value="ECO:0007669"/>
    <property type="project" value="UniProtKB-SubCell"/>
</dbReference>
<dbReference type="Pfam" id="PF02472">
    <property type="entry name" value="ExbD"/>
    <property type="match status" value="1"/>
</dbReference>
<proteinExistence type="predicted"/>
<feature type="transmembrane region" description="Helical" evidence="6">
    <location>
        <begin position="12"/>
        <end position="33"/>
    </location>
</feature>
<evidence type="ECO:0000256" key="3">
    <source>
        <dbReference type="ARBA" id="ARBA00022692"/>
    </source>
</evidence>
<keyword evidence="4 6" id="KW-1133">Transmembrane helix</keyword>
<accession>A0A1W1D467</accession>
<protein>
    <submittedName>
        <fullName evidence="7">Biopolymer transport protein ExbD/TolR</fullName>
    </submittedName>
</protein>
<dbReference type="InterPro" id="IPR003400">
    <property type="entry name" value="ExbD"/>
</dbReference>
<dbReference type="GO" id="GO:0022857">
    <property type="term" value="F:transmembrane transporter activity"/>
    <property type="evidence" value="ECO:0007669"/>
    <property type="project" value="InterPro"/>
</dbReference>
<evidence type="ECO:0000256" key="6">
    <source>
        <dbReference type="SAM" id="Phobius"/>
    </source>
</evidence>
<comment type="subcellular location">
    <subcellularLocation>
        <location evidence="1">Cell membrane</location>
        <topology evidence="1">Single-pass membrane protein</topology>
    </subcellularLocation>
</comment>
<dbReference type="PANTHER" id="PTHR30558">
    <property type="entry name" value="EXBD MEMBRANE COMPONENT OF PMF-DRIVEN MACROMOLECULE IMPORT SYSTEM"/>
    <property type="match status" value="1"/>
</dbReference>
<name>A0A1W1D467_9ZZZZ</name>
<keyword evidence="5 6" id="KW-0472">Membrane</keyword>
<dbReference type="PANTHER" id="PTHR30558:SF7">
    <property type="entry name" value="TOL-PAL SYSTEM PROTEIN TOLR"/>
    <property type="match status" value="1"/>
</dbReference>
<dbReference type="Gene3D" id="3.30.420.270">
    <property type="match status" value="1"/>
</dbReference>
<evidence type="ECO:0000256" key="5">
    <source>
        <dbReference type="ARBA" id="ARBA00023136"/>
    </source>
</evidence>
<evidence type="ECO:0000313" key="7">
    <source>
        <dbReference type="EMBL" id="SFV75425.1"/>
    </source>
</evidence>
<reference evidence="7" key="1">
    <citation type="submission" date="2016-10" db="EMBL/GenBank/DDBJ databases">
        <authorList>
            <person name="de Groot N.N."/>
        </authorList>
    </citation>
    <scope>NUCLEOTIDE SEQUENCE</scope>
</reference>
<evidence type="ECO:0000256" key="4">
    <source>
        <dbReference type="ARBA" id="ARBA00022989"/>
    </source>
</evidence>
<dbReference type="AlphaFoldDB" id="A0A1W1D467"/>
<organism evidence="7">
    <name type="scientific">hydrothermal vent metagenome</name>
    <dbReference type="NCBI Taxonomy" id="652676"/>
    <lineage>
        <taxon>unclassified sequences</taxon>
        <taxon>metagenomes</taxon>
        <taxon>ecological metagenomes</taxon>
    </lineage>
</organism>
<sequence length="126" mass="14353">MKIKKFDSINVVPFIDIMLVLLVIVLTTATFVAKGIIPIDLSEGKSAKKLHKTQTLTITIKKDGTIYFNKEPILKQTLDKQLKKYKIDTAISINCDKNAKFDNFVYVIDILKQKGYKNLGILTKYE</sequence>
<evidence type="ECO:0000256" key="1">
    <source>
        <dbReference type="ARBA" id="ARBA00004162"/>
    </source>
</evidence>
<keyword evidence="2" id="KW-1003">Cell membrane</keyword>
<evidence type="ECO:0000256" key="2">
    <source>
        <dbReference type="ARBA" id="ARBA00022475"/>
    </source>
</evidence>